<dbReference type="PROSITE" id="PS00061">
    <property type="entry name" value="ADH_SHORT"/>
    <property type="match status" value="1"/>
</dbReference>
<evidence type="ECO:0000259" key="13">
    <source>
        <dbReference type="SMART" id="SM00822"/>
    </source>
</evidence>
<comment type="subunit">
    <text evidence="12">Homotetramer.</text>
</comment>
<comment type="caution">
    <text evidence="14">The sequence shown here is derived from an EMBL/GenBank/DDBJ whole genome shotgun (WGS) entry which is preliminary data.</text>
</comment>
<evidence type="ECO:0000313" key="14">
    <source>
        <dbReference type="EMBL" id="HGS04615.1"/>
    </source>
</evidence>
<accession>A0A7V4G749</accession>
<feature type="binding site" evidence="11">
    <location>
        <position position="90"/>
    </location>
    <ligand>
        <name>NADP(+)</name>
        <dbReference type="ChEBI" id="CHEBI:58349"/>
    </ligand>
</feature>
<evidence type="ECO:0000256" key="11">
    <source>
        <dbReference type="PIRSR" id="PIRSR611284-2"/>
    </source>
</evidence>
<evidence type="ECO:0000256" key="4">
    <source>
        <dbReference type="ARBA" id="ARBA00022516"/>
    </source>
</evidence>
<evidence type="ECO:0000256" key="3">
    <source>
        <dbReference type="ARBA" id="ARBA00012948"/>
    </source>
</evidence>
<evidence type="ECO:0000256" key="2">
    <source>
        <dbReference type="ARBA" id="ARBA00006484"/>
    </source>
</evidence>
<dbReference type="PANTHER" id="PTHR42879:SF2">
    <property type="entry name" value="3-OXOACYL-[ACYL-CARRIER-PROTEIN] REDUCTASE FABG"/>
    <property type="match status" value="1"/>
</dbReference>
<feature type="domain" description="Ketoreductase" evidence="13">
    <location>
        <begin position="6"/>
        <end position="186"/>
    </location>
</feature>
<name>A0A7V4G749_9BACT</name>
<dbReference type="InterPro" id="IPR050259">
    <property type="entry name" value="SDR"/>
</dbReference>
<keyword evidence="6 11" id="KW-0521">NADP</keyword>
<evidence type="ECO:0000256" key="1">
    <source>
        <dbReference type="ARBA" id="ARBA00005194"/>
    </source>
</evidence>
<keyword evidence="8 12" id="KW-0443">Lipid metabolism</keyword>
<evidence type="ECO:0000256" key="5">
    <source>
        <dbReference type="ARBA" id="ARBA00022832"/>
    </source>
</evidence>
<dbReference type="InterPro" id="IPR057326">
    <property type="entry name" value="KR_dom"/>
</dbReference>
<sequence>MSQTSRVALVTGAARGIGETIALSLAEPGRFIYINDMLPPEAAQGVVAAVQARGAGAAYLPFDVAEPEQVEEGIGRIIKEQGRLDILVNNAGITRDQLLVRMKPEDWDQVLAVNLKGAFLCLKIAAKPMMKQRFGRVVNISSVVGFMGNAGQANYVASKAGLAGLTRAAARELASRNITVNAVAPGFIETAMTAGLPEKTREVMLAQIPLNRFGAPQEVAYAVAFLVSDQAAYITGQVLHVNGGMLMV</sequence>
<comment type="similarity">
    <text evidence="2 12">Belongs to the short-chain dehydrogenases/reductases (SDR) family.</text>
</comment>
<protein>
    <recommendedName>
        <fullName evidence="3 12">3-oxoacyl-[acyl-carrier-protein] reductase</fullName>
        <ecNumber evidence="3 12">1.1.1.100</ecNumber>
    </recommendedName>
</protein>
<dbReference type="InterPro" id="IPR011284">
    <property type="entry name" value="3oxo_ACP_reduc"/>
</dbReference>
<evidence type="ECO:0000256" key="12">
    <source>
        <dbReference type="RuleBase" id="RU366074"/>
    </source>
</evidence>
<reference evidence="14" key="1">
    <citation type="journal article" date="2020" name="mSystems">
        <title>Genome- and Community-Level Interaction Insights into Carbon Utilization and Element Cycling Functions of Hydrothermarchaeota in Hydrothermal Sediment.</title>
        <authorList>
            <person name="Zhou Z."/>
            <person name="Liu Y."/>
            <person name="Xu W."/>
            <person name="Pan J."/>
            <person name="Luo Z.H."/>
            <person name="Li M."/>
        </authorList>
    </citation>
    <scope>NUCLEOTIDE SEQUENCE [LARGE SCALE GENOMIC DNA]</scope>
    <source>
        <strain evidence="14">SpSt-548</strain>
    </source>
</reference>
<evidence type="ECO:0000256" key="6">
    <source>
        <dbReference type="ARBA" id="ARBA00022857"/>
    </source>
</evidence>
<dbReference type="PANTHER" id="PTHR42879">
    <property type="entry name" value="3-OXOACYL-(ACYL-CARRIER-PROTEIN) REDUCTASE"/>
    <property type="match status" value="1"/>
</dbReference>
<gene>
    <name evidence="14" type="primary">fabG</name>
    <name evidence="14" type="ORF">ENT08_02575</name>
</gene>
<comment type="function">
    <text evidence="12">Catalyzes the NADPH-dependent reduction of beta-ketoacyl-ACP substrates to beta-hydroxyacyl-ACP products, the first reductive step in the elongation cycle of fatty acid biosynthesis.</text>
</comment>
<dbReference type="InterPro" id="IPR020904">
    <property type="entry name" value="Sc_DH/Rdtase_CS"/>
</dbReference>
<feature type="binding site" evidence="11">
    <location>
        <begin position="12"/>
        <end position="15"/>
    </location>
    <ligand>
        <name>NADP(+)</name>
        <dbReference type="ChEBI" id="CHEBI:58349"/>
    </ligand>
</feature>
<dbReference type="FunFam" id="3.40.50.720:FF:000037">
    <property type="entry name" value="3-oxoacyl-[acyl-carrier-protein] reductase FabG"/>
    <property type="match status" value="1"/>
</dbReference>
<organism evidence="14">
    <name type="scientific">Desulfobacca acetoxidans</name>
    <dbReference type="NCBI Taxonomy" id="60893"/>
    <lineage>
        <taxon>Bacteria</taxon>
        <taxon>Pseudomonadati</taxon>
        <taxon>Thermodesulfobacteriota</taxon>
        <taxon>Desulfobaccia</taxon>
        <taxon>Desulfobaccales</taxon>
        <taxon>Desulfobaccaceae</taxon>
        <taxon>Desulfobacca</taxon>
    </lineage>
</organism>
<keyword evidence="5 12" id="KW-0276">Fatty acid metabolism</keyword>
<keyword evidence="4 12" id="KW-0444">Lipid biosynthesis</keyword>
<evidence type="ECO:0000256" key="10">
    <source>
        <dbReference type="PIRSR" id="PIRSR611284-1"/>
    </source>
</evidence>
<keyword evidence="9 12" id="KW-0275">Fatty acid biosynthesis</keyword>
<dbReference type="EC" id="1.1.1.100" evidence="3 12"/>
<dbReference type="AlphaFoldDB" id="A0A7V4G749"/>
<dbReference type="NCBIfam" id="TIGR01830">
    <property type="entry name" value="3oxo_ACP_reduc"/>
    <property type="match status" value="1"/>
</dbReference>
<dbReference type="GO" id="GO:0030497">
    <property type="term" value="P:fatty acid elongation"/>
    <property type="evidence" value="ECO:0007669"/>
    <property type="project" value="UniProtKB-ARBA"/>
</dbReference>
<dbReference type="PRINTS" id="PR00080">
    <property type="entry name" value="SDRFAMILY"/>
</dbReference>
<feature type="binding site" evidence="11">
    <location>
        <position position="188"/>
    </location>
    <ligand>
        <name>NADP(+)</name>
        <dbReference type="ChEBI" id="CHEBI:58349"/>
    </ligand>
</feature>
<evidence type="ECO:0000256" key="8">
    <source>
        <dbReference type="ARBA" id="ARBA00023098"/>
    </source>
</evidence>
<feature type="active site" description="Proton acceptor" evidence="10">
    <location>
        <position position="155"/>
    </location>
</feature>
<dbReference type="UniPathway" id="UPA00094"/>
<dbReference type="EMBL" id="DSXI01000146">
    <property type="protein sequence ID" value="HGS04615.1"/>
    <property type="molecule type" value="Genomic_DNA"/>
</dbReference>
<dbReference type="SMART" id="SM00822">
    <property type="entry name" value="PKS_KR"/>
    <property type="match status" value="1"/>
</dbReference>
<comment type="pathway">
    <text evidence="1 12">Lipid metabolism; fatty acid biosynthesis.</text>
</comment>
<dbReference type="Gene3D" id="3.40.50.720">
    <property type="entry name" value="NAD(P)-binding Rossmann-like Domain"/>
    <property type="match status" value="1"/>
</dbReference>
<dbReference type="SUPFAM" id="SSF51735">
    <property type="entry name" value="NAD(P)-binding Rossmann-fold domains"/>
    <property type="match status" value="1"/>
</dbReference>
<dbReference type="CDD" id="cd05333">
    <property type="entry name" value="BKR_SDR_c"/>
    <property type="match status" value="1"/>
</dbReference>
<proteinExistence type="inferred from homology"/>
<dbReference type="InterPro" id="IPR002347">
    <property type="entry name" value="SDR_fam"/>
</dbReference>
<dbReference type="InterPro" id="IPR036291">
    <property type="entry name" value="NAD(P)-bd_dom_sf"/>
</dbReference>
<keyword evidence="7 12" id="KW-0560">Oxidoreductase</keyword>
<dbReference type="Pfam" id="PF13561">
    <property type="entry name" value="adh_short_C2"/>
    <property type="match status" value="1"/>
</dbReference>
<dbReference type="NCBIfam" id="NF009466">
    <property type="entry name" value="PRK12826.1-2"/>
    <property type="match status" value="1"/>
</dbReference>
<evidence type="ECO:0000256" key="9">
    <source>
        <dbReference type="ARBA" id="ARBA00023160"/>
    </source>
</evidence>
<dbReference type="GO" id="GO:0051287">
    <property type="term" value="F:NAD binding"/>
    <property type="evidence" value="ECO:0007669"/>
    <property type="project" value="UniProtKB-UniRule"/>
</dbReference>
<dbReference type="NCBIfam" id="NF005559">
    <property type="entry name" value="PRK07231.1"/>
    <property type="match status" value="1"/>
</dbReference>
<dbReference type="NCBIfam" id="NF004199">
    <property type="entry name" value="PRK05653.1-4"/>
    <property type="match status" value="1"/>
</dbReference>
<dbReference type="PRINTS" id="PR00081">
    <property type="entry name" value="GDHRDH"/>
</dbReference>
<feature type="binding site" evidence="11">
    <location>
        <begin position="155"/>
        <end position="159"/>
    </location>
    <ligand>
        <name>NADP(+)</name>
        <dbReference type="ChEBI" id="CHEBI:58349"/>
    </ligand>
</feature>
<comment type="catalytic activity">
    <reaction evidence="12">
        <text>a (3R)-hydroxyacyl-[ACP] + NADP(+) = a 3-oxoacyl-[ACP] + NADPH + H(+)</text>
        <dbReference type="Rhea" id="RHEA:17397"/>
        <dbReference type="Rhea" id="RHEA-COMP:9916"/>
        <dbReference type="Rhea" id="RHEA-COMP:9945"/>
        <dbReference type="ChEBI" id="CHEBI:15378"/>
        <dbReference type="ChEBI" id="CHEBI:57783"/>
        <dbReference type="ChEBI" id="CHEBI:58349"/>
        <dbReference type="ChEBI" id="CHEBI:78776"/>
        <dbReference type="ChEBI" id="CHEBI:78827"/>
        <dbReference type="EC" id="1.1.1.100"/>
    </reaction>
</comment>
<evidence type="ECO:0000256" key="7">
    <source>
        <dbReference type="ARBA" id="ARBA00023002"/>
    </source>
</evidence>
<dbReference type="GO" id="GO:0004316">
    <property type="term" value="F:3-oxoacyl-[acyl-carrier-protein] reductase (NADPH) activity"/>
    <property type="evidence" value="ECO:0007669"/>
    <property type="project" value="UniProtKB-UniRule"/>
</dbReference>